<dbReference type="InterPro" id="IPR058404">
    <property type="entry name" value="DUF8091"/>
</dbReference>
<organism evidence="2 3">
    <name type="scientific">Pontibacter saemangeumensis</name>
    <dbReference type="NCBI Taxonomy" id="1084525"/>
    <lineage>
        <taxon>Bacteria</taxon>
        <taxon>Pseudomonadati</taxon>
        <taxon>Bacteroidota</taxon>
        <taxon>Cytophagia</taxon>
        <taxon>Cytophagales</taxon>
        <taxon>Hymenobacteraceae</taxon>
        <taxon>Pontibacter</taxon>
    </lineage>
</organism>
<dbReference type="Proteomes" id="UP001500552">
    <property type="component" value="Unassembled WGS sequence"/>
</dbReference>
<dbReference type="EMBL" id="BAABHC010000009">
    <property type="protein sequence ID" value="GAA4431128.1"/>
    <property type="molecule type" value="Genomic_DNA"/>
</dbReference>
<feature type="domain" description="DUF8091" evidence="1">
    <location>
        <begin position="50"/>
        <end position="202"/>
    </location>
</feature>
<name>A0ABP8LMP2_9BACT</name>
<proteinExistence type="predicted"/>
<keyword evidence="3" id="KW-1185">Reference proteome</keyword>
<evidence type="ECO:0000313" key="3">
    <source>
        <dbReference type="Proteomes" id="UP001500552"/>
    </source>
</evidence>
<comment type="caution">
    <text evidence="2">The sequence shown here is derived from an EMBL/GenBank/DDBJ whole genome shotgun (WGS) entry which is preliminary data.</text>
</comment>
<gene>
    <name evidence="2" type="ORF">GCM10023188_18390</name>
</gene>
<evidence type="ECO:0000313" key="2">
    <source>
        <dbReference type="EMBL" id="GAA4431128.1"/>
    </source>
</evidence>
<dbReference type="Pfam" id="PF26351">
    <property type="entry name" value="DUF8091"/>
    <property type="match status" value="1"/>
</dbReference>
<protein>
    <recommendedName>
        <fullName evidence="1">DUF8091 domain-containing protein</fullName>
    </recommendedName>
</protein>
<reference evidence="3" key="1">
    <citation type="journal article" date="2019" name="Int. J. Syst. Evol. Microbiol.">
        <title>The Global Catalogue of Microorganisms (GCM) 10K type strain sequencing project: providing services to taxonomists for standard genome sequencing and annotation.</title>
        <authorList>
            <consortium name="The Broad Institute Genomics Platform"/>
            <consortium name="The Broad Institute Genome Sequencing Center for Infectious Disease"/>
            <person name="Wu L."/>
            <person name="Ma J."/>
        </authorList>
    </citation>
    <scope>NUCLEOTIDE SEQUENCE [LARGE SCALE GENOMIC DNA]</scope>
    <source>
        <strain evidence="3">JCM 17926</strain>
    </source>
</reference>
<accession>A0ABP8LMP2</accession>
<evidence type="ECO:0000259" key="1">
    <source>
        <dbReference type="Pfam" id="PF26351"/>
    </source>
</evidence>
<dbReference type="RefSeq" id="WP_345158498.1">
    <property type="nucleotide sequence ID" value="NZ_BAABHC010000009.1"/>
</dbReference>
<sequence length="278" mass="31966">MLKFNLPNGLFLSSHNGYLCSAYNLNLGMEEVQEKSKDQRKGINIQNERSLHASLKQWYAKPEDRFEVPVGRFVIDLVRGDQLVEIQTRNFSAIRHKLHTLVETRRVHVLHPITLEKWVLQVDTTGTKITSRRKSPHRGHLTDLFEELVRIPELLKHENFTVEFPVIREEEVRCRDGKGSKHRNRVSIKDRKLLEVISSHRFENSEDFLQFIPLGMLQPFSNKCLATALGLPLHRCRQITYCLRKMGTIAAVGKKGNELLFSTKQALEVAAAGASEHI</sequence>